<keyword evidence="4" id="KW-0356">Hemostasis</keyword>
<keyword evidence="9 11" id="KW-0472">Membrane</keyword>
<dbReference type="AlphaFoldDB" id="V9KXR5"/>
<dbReference type="InterPro" id="IPR032675">
    <property type="entry name" value="LRR_dom_sf"/>
</dbReference>
<evidence type="ECO:0000256" key="5">
    <source>
        <dbReference type="ARBA" id="ARBA00022729"/>
    </source>
</evidence>
<keyword evidence="3 11" id="KW-0812">Transmembrane</keyword>
<evidence type="ECO:0000256" key="11">
    <source>
        <dbReference type="SAM" id="Phobius"/>
    </source>
</evidence>
<dbReference type="InterPro" id="IPR000372">
    <property type="entry name" value="LRRNT"/>
</dbReference>
<evidence type="ECO:0000256" key="10">
    <source>
        <dbReference type="ARBA" id="ARBA00023157"/>
    </source>
</evidence>
<evidence type="ECO:0000256" key="8">
    <source>
        <dbReference type="ARBA" id="ARBA00023084"/>
    </source>
</evidence>
<keyword evidence="6" id="KW-0130">Cell adhesion</keyword>
<evidence type="ECO:0000256" key="4">
    <source>
        <dbReference type="ARBA" id="ARBA00022696"/>
    </source>
</evidence>
<evidence type="ECO:0000259" key="13">
    <source>
        <dbReference type="SMART" id="SM00013"/>
    </source>
</evidence>
<dbReference type="EMBL" id="JW870621">
    <property type="protein sequence ID" value="AFP03139.1"/>
    <property type="molecule type" value="mRNA"/>
</dbReference>
<comment type="subcellular location">
    <subcellularLocation>
        <location evidence="1">Membrane</location>
        <topology evidence="1">Single-pass type I membrane protein</topology>
    </subcellularLocation>
</comment>
<evidence type="ECO:0000256" key="6">
    <source>
        <dbReference type="ARBA" id="ARBA00022889"/>
    </source>
</evidence>
<feature type="domain" description="LRRCT" evidence="14">
    <location>
        <begin position="84"/>
        <end position="137"/>
    </location>
</feature>
<evidence type="ECO:0000259" key="14">
    <source>
        <dbReference type="SMART" id="SM00082"/>
    </source>
</evidence>
<dbReference type="GO" id="GO:0007596">
    <property type="term" value="P:blood coagulation"/>
    <property type="evidence" value="ECO:0007669"/>
    <property type="project" value="UniProtKB-KW"/>
</dbReference>
<keyword evidence="7 11" id="KW-1133">Transmembrane helix</keyword>
<dbReference type="GO" id="GO:0016020">
    <property type="term" value="C:membrane"/>
    <property type="evidence" value="ECO:0007669"/>
    <property type="project" value="UniProtKB-SubCell"/>
</dbReference>
<dbReference type="SUPFAM" id="SSF52058">
    <property type="entry name" value="L domain-like"/>
    <property type="match status" value="1"/>
</dbReference>
<name>V9KXR5_CALMI</name>
<evidence type="ECO:0000256" key="3">
    <source>
        <dbReference type="ARBA" id="ARBA00022692"/>
    </source>
</evidence>
<protein>
    <submittedName>
        <fullName evidence="15">Platelet glycoprotein Ib beta chain-like protein</fullName>
    </submittedName>
</protein>
<dbReference type="SMART" id="SM00013">
    <property type="entry name" value="LRRNT"/>
    <property type="match status" value="1"/>
</dbReference>
<evidence type="ECO:0000313" key="15">
    <source>
        <dbReference type="EMBL" id="AFP03139.1"/>
    </source>
</evidence>
<feature type="chain" id="PRO_5004778098" evidence="12">
    <location>
        <begin position="19"/>
        <end position="192"/>
    </location>
</feature>
<organism evidence="15">
    <name type="scientific">Callorhinchus milii</name>
    <name type="common">Ghost shark</name>
    <dbReference type="NCBI Taxonomy" id="7868"/>
    <lineage>
        <taxon>Eukaryota</taxon>
        <taxon>Metazoa</taxon>
        <taxon>Chordata</taxon>
        <taxon>Craniata</taxon>
        <taxon>Vertebrata</taxon>
        <taxon>Chondrichthyes</taxon>
        <taxon>Holocephali</taxon>
        <taxon>Chimaeriformes</taxon>
        <taxon>Callorhinchidae</taxon>
        <taxon>Callorhinchus</taxon>
    </lineage>
</organism>
<evidence type="ECO:0000256" key="7">
    <source>
        <dbReference type="ARBA" id="ARBA00022989"/>
    </source>
</evidence>
<dbReference type="GO" id="GO:0007155">
    <property type="term" value="P:cell adhesion"/>
    <property type="evidence" value="ECO:0007669"/>
    <property type="project" value="UniProtKB-KW"/>
</dbReference>
<dbReference type="Gene3D" id="3.80.10.10">
    <property type="entry name" value="Ribonuclease Inhibitor"/>
    <property type="match status" value="1"/>
</dbReference>
<proteinExistence type="evidence at transcript level"/>
<keyword evidence="10" id="KW-1015">Disulfide bond</keyword>
<evidence type="ECO:0000256" key="2">
    <source>
        <dbReference type="ARBA" id="ARBA00022614"/>
    </source>
</evidence>
<dbReference type="PANTHER" id="PTHR22650">
    <property type="entry name" value="GLYCOPROTEIN IB BETA"/>
    <property type="match status" value="1"/>
</dbReference>
<evidence type="ECO:0000256" key="1">
    <source>
        <dbReference type="ARBA" id="ARBA00004479"/>
    </source>
</evidence>
<accession>V9KXR5</accession>
<dbReference type="PANTHER" id="PTHR22650:SF7">
    <property type="entry name" value="PLATELET GLYCOPROTEIN IB BETA CHAIN"/>
    <property type="match status" value="1"/>
</dbReference>
<feature type="transmembrane region" description="Helical" evidence="11">
    <location>
        <begin position="143"/>
        <end position="169"/>
    </location>
</feature>
<keyword evidence="5 12" id="KW-0732">Signal</keyword>
<dbReference type="InterPro" id="IPR052313">
    <property type="entry name" value="GPIb-IX-V_Complex"/>
</dbReference>
<feature type="domain" description="LRRNT" evidence="13">
    <location>
        <begin position="20"/>
        <end position="54"/>
    </location>
</feature>
<feature type="signal peptide" evidence="12">
    <location>
        <begin position="1"/>
        <end position="18"/>
    </location>
</feature>
<dbReference type="SMART" id="SM00082">
    <property type="entry name" value="LRRCT"/>
    <property type="match status" value="1"/>
</dbReference>
<dbReference type="InterPro" id="IPR000483">
    <property type="entry name" value="Cys-rich_flank_reg_C"/>
</dbReference>
<keyword evidence="2" id="KW-0433">Leucine-rich repeat</keyword>
<keyword evidence="8" id="KW-0094">Blood coagulation</keyword>
<sequence length="192" mass="21956">MTRPQSMFLILSLIPIAAFRCLEHCNCSGTVVDCSGQMLNLSTLPKSFAATTTQIHLKNNKLFSIPNGLFDNLQSLRSISLDNNPWVCDCNILYLRSWLLNQDRNLQDKNIKCYLPVELRDRRILYLTEDEIVSTCQNWYCTVALICQIGLFIFIIVQAILLLLVIIFLRRFEGFSKAAIVIPKGDNFKSTM</sequence>
<evidence type="ECO:0000256" key="12">
    <source>
        <dbReference type="SAM" id="SignalP"/>
    </source>
</evidence>
<evidence type="ECO:0000256" key="9">
    <source>
        <dbReference type="ARBA" id="ARBA00023136"/>
    </source>
</evidence>
<reference evidence="15" key="1">
    <citation type="journal article" date="2014" name="Nature">
        <title>Elephant shark genome provides unique insights into gnathostome evolution.</title>
        <authorList>
            <consortium name="International Elephant Shark Genome Sequencing Consortium"/>
            <person name="Venkatesh B."/>
            <person name="Lee A.P."/>
            <person name="Ravi V."/>
            <person name="Maurya A.K."/>
            <person name="Lian M.M."/>
            <person name="Swann J.B."/>
            <person name="Ohta Y."/>
            <person name="Flajnik M.F."/>
            <person name="Sutoh Y."/>
            <person name="Kasahara M."/>
            <person name="Hoon S."/>
            <person name="Gangu V."/>
            <person name="Roy S.W."/>
            <person name="Irimia M."/>
            <person name="Korzh V."/>
            <person name="Kondrychyn I."/>
            <person name="Lim Z.W."/>
            <person name="Tay B.H."/>
            <person name="Tohari S."/>
            <person name="Kong K.W."/>
            <person name="Ho S."/>
            <person name="Lorente-Galdos B."/>
            <person name="Quilez J."/>
            <person name="Marques-Bonet T."/>
            <person name="Raney B.J."/>
            <person name="Ingham P.W."/>
            <person name="Tay A."/>
            <person name="Hillier L.W."/>
            <person name="Minx P."/>
            <person name="Boehm T."/>
            <person name="Wilson R.K."/>
            <person name="Brenner S."/>
            <person name="Warren W.C."/>
        </authorList>
    </citation>
    <scope>NUCLEOTIDE SEQUENCE</scope>
    <source>
        <tissue evidence="15">Brain</tissue>
    </source>
</reference>